<dbReference type="EMBL" id="JAPCKI010000006">
    <property type="protein sequence ID" value="MDD2178377.1"/>
    <property type="molecule type" value="Genomic_DNA"/>
</dbReference>
<accession>A0ABT5RXE1</accession>
<dbReference type="InterPro" id="IPR027417">
    <property type="entry name" value="P-loop_NTPase"/>
</dbReference>
<dbReference type="Pfam" id="PF12705">
    <property type="entry name" value="PDDEXK_1"/>
    <property type="match status" value="1"/>
</dbReference>
<gene>
    <name evidence="2" type="ORF">OIN59_13145</name>
</gene>
<evidence type="ECO:0000313" key="2">
    <source>
        <dbReference type="EMBL" id="MDD2178377.1"/>
    </source>
</evidence>
<organism evidence="2 3">
    <name type="scientific">Acidovorax benzenivorans</name>
    <dbReference type="NCBI Taxonomy" id="2987520"/>
    <lineage>
        <taxon>Bacteria</taxon>
        <taxon>Pseudomonadati</taxon>
        <taxon>Pseudomonadota</taxon>
        <taxon>Betaproteobacteria</taxon>
        <taxon>Burkholderiales</taxon>
        <taxon>Comamonadaceae</taxon>
        <taxon>Acidovorax</taxon>
    </lineage>
</organism>
<dbReference type="Gene3D" id="3.90.320.10">
    <property type="match status" value="1"/>
</dbReference>
<evidence type="ECO:0000259" key="1">
    <source>
        <dbReference type="Pfam" id="PF12705"/>
    </source>
</evidence>
<feature type="domain" description="PD-(D/E)XK endonuclease-like" evidence="1">
    <location>
        <begin position="600"/>
        <end position="851"/>
    </location>
</feature>
<protein>
    <submittedName>
        <fullName evidence="2">PD-(D/E)XK nuclease family protein</fullName>
    </submittedName>
</protein>
<proteinExistence type="predicted"/>
<comment type="caution">
    <text evidence="2">The sequence shown here is derived from an EMBL/GenBank/DDBJ whole genome shotgun (WGS) entry which is preliminary data.</text>
</comment>
<dbReference type="InterPro" id="IPR038726">
    <property type="entry name" value="PDDEXK_AddAB-type"/>
</dbReference>
<reference evidence="2" key="1">
    <citation type="submission" date="2022-10" db="EMBL/GenBank/DDBJ databases">
        <title>Description of microaerobic benzene degrading bacteria.</title>
        <authorList>
            <person name="Bedics A."/>
            <person name="Tancsics A."/>
            <person name="Banerjee S."/>
        </authorList>
    </citation>
    <scope>NUCLEOTIDE SEQUENCE</scope>
    <source>
        <strain evidence="2">D2M1</strain>
    </source>
</reference>
<evidence type="ECO:0000313" key="3">
    <source>
        <dbReference type="Proteomes" id="UP001148932"/>
    </source>
</evidence>
<keyword evidence="3" id="KW-1185">Reference proteome</keyword>
<dbReference type="RefSeq" id="WP_274110951.1">
    <property type="nucleotide sequence ID" value="NZ_JAPCKI010000006.1"/>
</dbReference>
<dbReference type="Proteomes" id="UP001148932">
    <property type="component" value="Unassembled WGS sequence"/>
</dbReference>
<sequence length="868" mass="94325">MTVIAKSDQTSGFAAASTALWQRALAQVAAHAQAHGAHLARTVVLVPYAQLMPWAQRHWAQQFPQGFAPRFETTRNWARQLQAFEPTGDDLAGDVARDTLTARTLLDRVGQGAQREVLATPLQEAAAQLAQVVAAVPPALRTAWGDEARKLLATAEEGTALHYEALVARLALEWALASRYATDVLFEPGVRGAVDALVVLEGFQSDVLTRALLAHWGEQGLCVALPALVGDADAPPQWALHAAMDAEDEAHRAAACVLRHIEQGRVPVALAATDRALIRRVLAHLDSSGVLVRDESGWILSTTRAASRVMAALQAAAWNASSNEVLDWIKHTPALMPGEVNRLEQWLRKGVVQHWSAAAARDLSAQPHLARTVATVEAWRDTLRTARPLAQWLPALRAVLEQADQWQGLQADPAGMRVLAALRLQDGQQSELDGWGDSAGRRMTLAEFTRWTKDVLEAGRYVAAQAAGAPVVVVPMPQLLARPFAAAVLPGCDEKRLQAAPEPSGDWSQAQREAWGLPTRASLEAAQRAAWAHALRTPVVDVLWRTGDDGGEPLLASALVLALQLDGTATPGADDRAARTVAATPTLRPQPVGQALPVAHLSSTAYSDLRHCPYRFFAQRQLGLREADELDAEVDKRDFGNWLHAVLQHFHEALLAEPTDHVDERRARMDAAAEAITREQRLQDGDFLPFAAGWAQLRDGYLQWLAGHEQQGATFRQAEVKARQPLGDLELIGTLDRIDGVSSTGEPTVLVIDYKTESDSVTRQRIKSGAEDTQLAFYAALLSHDTLRAAYVNVGERGETQMHEQDEVVHLRDVLVEGIQHDMARIAAGAPLPALGEGSVCEFCAVRGLCRKDYWADAEQALPAQETP</sequence>
<name>A0ABT5RXE1_9BURK</name>
<dbReference type="SUPFAM" id="SSF52540">
    <property type="entry name" value="P-loop containing nucleoside triphosphate hydrolases"/>
    <property type="match status" value="1"/>
</dbReference>
<dbReference type="InterPro" id="IPR011604">
    <property type="entry name" value="PDDEXK-like_dom_sf"/>
</dbReference>